<name>A0A4Z0AC68_9PSED</name>
<dbReference type="InterPro" id="IPR050740">
    <property type="entry name" value="Aldehyde_DH_Superfamily"/>
</dbReference>
<reference evidence="7 8" key="1">
    <citation type="journal article" date="2019" name="Syst. Appl. Microbiol.">
        <title>New species of pathogenic Pseudomonas isolated from citrus in Tunisia: Proposal of Pseudomonas kairouanensis sp. nov. and Pseudomonas nabeulensis sp. nov.</title>
        <authorList>
            <person name="Oueslati M."/>
            <person name="Mulet M."/>
            <person name="Gomila M."/>
            <person name="Berge O."/>
            <person name="Hajlaoui M.R."/>
            <person name="Lalucat J."/>
            <person name="Sadfi-Zouaoui N."/>
            <person name="Garcia-Valdes E."/>
        </authorList>
    </citation>
    <scope>NUCLEOTIDE SEQUENCE [LARGE SCALE GENOMIC DNA]</scope>
    <source>
        <strain evidence="7 8">KC12</strain>
    </source>
</reference>
<dbReference type="PROSITE" id="PS00070">
    <property type="entry name" value="ALDEHYDE_DEHYDR_CYS"/>
    <property type="match status" value="1"/>
</dbReference>
<dbReference type="InterPro" id="IPR010102">
    <property type="entry name" value="Succ_semiAld_DH"/>
</dbReference>
<dbReference type="InterPro" id="IPR015590">
    <property type="entry name" value="Aldehyde_DH_dom"/>
</dbReference>
<dbReference type="AlphaFoldDB" id="A0A4Z0AC68"/>
<keyword evidence="3 5" id="KW-0560">Oxidoreductase</keyword>
<evidence type="ECO:0000256" key="2">
    <source>
        <dbReference type="ARBA" id="ARBA00022857"/>
    </source>
</evidence>
<keyword evidence="8" id="KW-1185">Reference proteome</keyword>
<dbReference type="PANTHER" id="PTHR43353">
    <property type="entry name" value="SUCCINATE-SEMIALDEHYDE DEHYDROGENASE, MITOCHONDRIAL"/>
    <property type="match status" value="1"/>
</dbReference>
<dbReference type="Gene3D" id="3.40.605.10">
    <property type="entry name" value="Aldehyde Dehydrogenase, Chain A, domain 1"/>
    <property type="match status" value="1"/>
</dbReference>
<proteinExistence type="inferred from homology"/>
<dbReference type="SUPFAM" id="SSF53720">
    <property type="entry name" value="ALDH-like"/>
    <property type="match status" value="1"/>
</dbReference>
<comment type="similarity">
    <text evidence="1 5">Belongs to the aldehyde dehydrogenase family.</text>
</comment>
<evidence type="ECO:0000313" key="7">
    <source>
        <dbReference type="EMBL" id="TFY84436.1"/>
    </source>
</evidence>
<organism evidence="7 8">
    <name type="scientific">Pseudomonas kairouanensis</name>
    <dbReference type="NCBI Taxonomy" id="2293832"/>
    <lineage>
        <taxon>Bacteria</taxon>
        <taxon>Pseudomonadati</taxon>
        <taxon>Pseudomonadota</taxon>
        <taxon>Gammaproteobacteria</taxon>
        <taxon>Pseudomonadales</taxon>
        <taxon>Pseudomonadaceae</taxon>
        <taxon>Pseudomonas</taxon>
    </lineage>
</organism>
<dbReference type="FunFam" id="3.40.309.10:FF:000004">
    <property type="entry name" value="Succinate-semialdehyde dehydrogenase I"/>
    <property type="match status" value="1"/>
</dbReference>
<feature type="domain" description="Aldehyde dehydrogenase" evidence="6">
    <location>
        <begin position="22"/>
        <end position="479"/>
    </location>
</feature>
<evidence type="ECO:0000256" key="4">
    <source>
        <dbReference type="PROSITE-ProRule" id="PRU10007"/>
    </source>
</evidence>
<dbReference type="InterPro" id="IPR016160">
    <property type="entry name" value="Ald_DH_CS_CYS"/>
</dbReference>
<dbReference type="InterPro" id="IPR029510">
    <property type="entry name" value="Ald_DH_CS_GLU"/>
</dbReference>
<dbReference type="EMBL" id="QUZU01000064">
    <property type="protein sequence ID" value="TFY84436.1"/>
    <property type="molecule type" value="Genomic_DNA"/>
</dbReference>
<dbReference type="RefSeq" id="WP_135292252.1">
    <property type="nucleotide sequence ID" value="NZ_QUZU01000064.1"/>
</dbReference>
<dbReference type="Pfam" id="PF00171">
    <property type="entry name" value="Aldedh"/>
    <property type="match status" value="1"/>
</dbReference>
<dbReference type="InterPro" id="IPR016162">
    <property type="entry name" value="Ald_DH_N"/>
</dbReference>
<keyword evidence="2" id="KW-0521">NADP</keyword>
<gene>
    <name evidence="7" type="ORF">DYL59_29155</name>
</gene>
<evidence type="ECO:0000259" key="6">
    <source>
        <dbReference type="Pfam" id="PF00171"/>
    </source>
</evidence>
<dbReference type="PROSITE" id="PS00687">
    <property type="entry name" value="ALDEHYDE_DEHYDR_GLU"/>
    <property type="match status" value="1"/>
</dbReference>
<protein>
    <submittedName>
        <fullName evidence="7">NAD-dependent succinate-semialdehyde dehydrogenase</fullName>
    </submittedName>
</protein>
<dbReference type="CDD" id="cd07103">
    <property type="entry name" value="ALDH_F5_SSADH_GabD"/>
    <property type="match status" value="1"/>
</dbReference>
<evidence type="ECO:0000256" key="1">
    <source>
        <dbReference type="ARBA" id="ARBA00009986"/>
    </source>
</evidence>
<dbReference type="Proteomes" id="UP000297391">
    <property type="component" value="Unassembled WGS sequence"/>
</dbReference>
<dbReference type="FunFam" id="3.40.605.10:FF:000005">
    <property type="entry name" value="Succinate-semialdehyde dehydrogenase I"/>
    <property type="match status" value="1"/>
</dbReference>
<dbReference type="GO" id="GO:0009450">
    <property type="term" value="P:gamma-aminobutyric acid catabolic process"/>
    <property type="evidence" value="ECO:0007669"/>
    <property type="project" value="InterPro"/>
</dbReference>
<dbReference type="GO" id="GO:0004777">
    <property type="term" value="F:succinate-semialdehyde dehydrogenase (NAD+) activity"/>
    <property type="evidence" value="ECO:0007669"/>
    <property type="project" value="TreeGrafter"/>
</dbReference>
<evidence type="ECO:0000256" key="5">
    <source>
        <dbReference type="RuleBase" id="RU003345"/>
    </source>
</evidence>
<accession>A0A4Z0AC68</accession>
<dbReference type="OrthoDB" id="9812625at2"/>
<sequence>MLNTRLQDPSLLAELAYVDGQWIAADSGATLAIHDPATGELLAKVPAMDAVDTRRAIEAAERAWPAWRVRPAAERAALLERWFQAMLDNLDDLALIMTSEQGKPLNEAKGEVRYGAGFVKWFAEEARRVYGETMPAPSGDRRLLTLKQPVGVCAAITPWNFPNAMITRKCAPALAAGCPIIVKPSDLTPLSALALAVLAERVGIPAGVFNVITGLPAGIGEELTGNPAVRKISFTGSTAVGRLLMRQSAEHIKRLSLELGGNAPFVVFDDADLEQAVAGVMISKFRNAGQTCVCANRILVQDGIYERFAARLVEEVGKLKVGNGLEDGVTIGPLINPAAVNKVARHIDDALSQGAKLLCGTIPGGDSQFVQPTVLGDAHAGMLLANEETFGPVAPLMRFSTEAEALALANATPYGLGAYYFTQDLQRSWRFGEALEFGMVGLNTGIISMEVAPFGGIKQSGLGREGSKYGLDEYLEVKAFHIGGLN</sequence>
<dbReference type="InterPro" id="IPR016161">
    <property type="entry name" value="Ald_DH/histidinol_DH"/>
</dbReference>
<dbReference type="InterPro" id="IPR016163">
    <property type="entry name" value="Ald_DH_C"/>
</dbReference>
<dbReference type="PANTHER" id="PTHR43353:SF5">
    <property type="entry name" value="SUCCINATE-SEMIALDEHYDE DEHYDROGENASE, MITOCHONDRIAL"/>
    <property type="match status" value="1"/>
</dbReference>
<feature type="active site" evidence="4">
    <location>
        <position position="258"/>
    </location>
</feature>
<dbReference type="FunFam" id="3.40.605.10:FF:000026">
    <property type="entry name" value="Aldehyde dehydrogenase, putative"/>
    <property type="match status" value="1"/>
</dbReference>
<dbReference type="NCBIfam" id="TIGR01780">
    <property type="entry name" value="SSADH"/>
    <property type="match status" value="1"/>
</dbReference>
<dbReference type="GO" id="GO:0005829">
    <property type="term" value="C:cytosol"/>
    <property type="evidence" value="ECO:0007669"/>
    <property type="project" value="TreeGrafter"/>
</dbReference>
<dbReference type="Gene3D" id="3.40.309.10">
    <property type="entry name" value="Aldehyde Dehydrogenase, Chain A, domain 2"/>
    <property type="match status" value="1"/>
</dbReference>
<evidence type="ECO:0000313" key="8">
    <source>
        <dbReference type="Proteomes" id="UP000297391"/>
    </source>
</evidence>
<evidence type="ECO:0000256" key="3">
    <source>
        <dbReference type="ARBA" id="ARBA00023002"/>
    </source>
</evidence>
<comment type="caution">
    <text evidence="7">The sequence shown here is derived from an EMBL/GenBank/DDBJ whole genome shotgun (WGS) entry which is preliminary data.</text>
</comment>